<dbReference type="Proteomes" id="UP000199072">
    <property type="component" value="Unassembled WGS sequence"/>
</dbReference>
<dbReference type="RefSeq" id="WP_091154930.1">
    <property type="nucleotide sequence ID" value="NZ_FNAI01000017.1"/>
</dbReference>
<reference evidence="1 2" key="1">
    <citation type="submission" date="2016-10" db="EMBL/GenBank/DDBJ databases">
        <authorList>
            <person name="de Groot N.N."/>
        </authorList>
    </citation>
    <scope>NUCLEOTIDE SEQUENCE [LARGE SCALE GENOMIC DNA]</scope>
    <source>
        <strain evidence="1 2">47C3B</strain>
    </source>
</reference>
<dbReference type="OrthoDB" id="1406466at2"/>
<dbReference type="InterPro" id="IPR032522">
    <property type="entry name" value="DUF4961"/>
</dbReference>
<evidence type="ECO:0000313" key="2">
    <source>
        <dbReference type="Proteomes" id="UP000199072"/>
    </source>
</evidence>
<sequence>MRSYLHIKGKGLWKFCAFVTLAILLACCGEEIQSVDQPSTAVAGSTITVKVTVNIPTASNGGPDNLVLGILVPKAWNIKQNTTITYSGPSGSGIMTPIQESVLPKNGNGLTWAAYMKQTFKIAGNLIDDMEWVPFQTDKGYTHDGTTLSGVLNIQMKVGADGNNTLCKLAYVITDTGNGFTSNQFGTYYSEKIVEDCFEVTGGSGDLIDFCNPQLTIVDPPKSQDNDLVTMTFDGTVASTQLDGAPEVYLCATAYTNDGKTINVCEQTDKTKLTQTSAVSKRYQLTIWPHTFFGLTDAQTIVKMEYFLTDKTGTKKVGYGNTAAPFVYTFKCQ</sequence>
<evidence type="ECO:0000313" key="1">
    <source>
        <dbReference type="EMBL" id="SDF38217.1"/>
    </source>
</evidence>
<name>A0A1G7KLZ0_9SPHI</name>
<evidence type="ECO:0008006" key="3">
    <source>
        <dbReference type="Google" id="ProtNLM"/>
    </source>
</evidence>
<dbReference type="AlphaFoldDB" id="A0A1G7KLZ0"/>
<organism evidence="1 2">
    <name type="scientific">Mucilaginibacter pineti</name>
    <dbReference type="NCBI Taxonomy" id="1391627"/>
    <lineage>
        <taxon>Bacteria</taxon>
        <taxon>Pseudomonadati</taxon>
        <taxon>Bacteroidota</taxon>
        <taxon>Sphingobacteriia</taxon>
        <taxon>Sphingobacteriales</taxon>
        <taxon>Sphingobacteriaceae</taxon>
        <taxon>Mucilaginibacter</taxon>
    </lineage>
</organism>
<gene>
    <name evidence="1" type="ORF">SAMN05216464_1176</name>
</gene>
<proteinExistence type="predicted"/>
<dbReference type="EMBL" id="FNAI01000017">
    <property type="protein sequence ID" value="SDF38217.1"/>
    <property type="molecule type" value="Genomic_DNA"/>
</dbReference>
<accession>A0A1G7KLZ0</accession>
<dbReference type="Pfam" id="PF16328">
    <property type="entry name" value="DUF4961"/>
    <property type="match status" value="1"/>
</dbReference>
<keyword evidence="2" id="KW-1185">Reference proteome</keyword>
<dbReference type="STRING" id="1391627.SAMN05216464_1176"/>
<dbReference type="PROSITE" id="PS51257">
    <property type="entry name" value="PROKAR_LIPOPROTEIN"/>
    <property type="match status" value="1"/>
</dbReference>
<protein>
    <recommendedName>
        <fullName evidence="3">DUF4961 domain-containing protein</fullName>
    </recommendedName>
</protein>